<proteinExistence type="predicted"/>
<evidence type="ECO:0000313" key="1">
    <source>
        <dbReference type="EMBL" id="CAB5393894.1"/>
    </source>
</evidence>
<accession>A0A915ZYN1</accession>
<protein>
    <submittedName>
        <fullName evidence="1">Uncharacterized protein</fullName>
    </submittedName>
</protein>
<dbReference type="AlphaFoldDB" id="A0A915ZYN1"/>
<evidence type="ECO:0000313" key="2">
    <source>
        <dbReference type="Proteomes" id="UP000684084"/>
    </source>
</evidence>
<name>A0A915ZYN1_9GLOM</name>
<comment type="caution">
    <text evidence="1">The sequence shown here is derived from an EMBL/GenBank/DDBJ whole genome shotgun (WGS) entry which is preliminary data.</text>
</comment>
<organism evidence="1 2">
    <name type="scientific">Rhizophagus irregularis</name>
    <dbReference type="NCBI Taxonomy" id="588596"/>
    <lineage>
        <taxon>Eukaryota</taxon>
        <taxon>Fungi</taxon>
        <taxon>Fungi incertae sedis</taxon>
        <taxon>Mucoromycota</taxon>
        <taxon>Glomeromycotina</taxon>
        <taxon>Glomeromycetes</taxon>
        <taxon>Glomerales</taxon>
        <taxon>Glomeraceae</taxon>
        <taxon>Rhizophagus</taxon>
    </lineage>
</organism>
<reference evidence="1" key="1">
    <citation type="submission" date="2020-05" db="EMBL/GenBank/DDBJ databases">
        <authorList>
            <person name="Rincon C."/>
            <person name="Sanders R I."/>
            <person name="Robbins C."/>
            <person name="Chaturvedi A."/>
        </authorList>
    </citation>
    <scope>NUCLEOTIDE SEQUENCE</scope>
    <source>
        <strain evidence="1">CHB12</strain>
    </source>
</reference>
<dbReference type="Proteomes" id="UP000684084">
    <property type="component" value="Unassembled WGS sequence"/>
</dbReference>
<dbReference type="EMBL" id="CAGKOT010000085">
    <property type="protein sequence ID" value="CAB5393894.1"/>
    <property type="molecule type" value="Genomic_DNA"/>
</dbReference>
<sequence>MLILINLGIEKRIQLRMMTFCPLLKTELRGFTYAYPGAKIGTMKFNTDSLVNYLLRIVGFNAWPLKIRLVFIE</sequence>
<dbReference type="VEuPathDB" id="FungiDB:RhiirFUN_013693"/>
<gene>
    <name evidence="1" type="ORF">CHRIB12_LOCUS23069</name>
</gene>